<evidence type="ECO:0000313" key="6">
    <source>
        <dbReference type="Proteomes" id="UP001642540"/>
    </source>
</evidence>
<protein>
    <recommendedName>
        <fullName evidence="4">C2H2-type domain-containing protein</fullName>
    </recommendedName>
</protein>
<feature type="compositionally biased region" description="Polar residues" evidence="3">
    <location>
        <begin position="542"/>
        <end position="554"/>
    </location>
</feature>
<evidence type="ECO:0000313" key="5">
    <source>
        <dbReference type="EMBL" id="CAL8129664.1"/>
    </source>
</evidence>
<feature type="domain" description="C2H2-type" evidence="4">
    <location>
        <begin position="1224"/>
        <end position="1253"/>
    </location>
</feature>
<dbReference type="Gene3D" id="3.30.160.60">
    <property type="entry name" value="Classic Zinc Finger"/>
    <property type="match status" value="1"/>
</dbReference>
<dbReference type="InterPro" id="IPR036236">
    <property type="entry name" value="Znf_C2H2_sf"/>
</dbReference>
<feature type="compositionally biased region" description="Polar residues" evidence="3">
    <location>
        <begin position="892"/>
        <end position="907"/>
    </location>
</feature>
<dbReference type="PROSITE" id="PS50157">
    <property type="entry name" value="ZINC_FINGER_C2H2_2"/>
    <property type="match status" value="1"/>
</dbReference>
<dbReference type="PROSITE" id="PS00028">
    <property type="entry name" value="ZINC_FINGER_C2H2_1"/>
    <property type="match status" value="1"/>
</dbReference>
<evidence type="ECO:0000256" key="1">
    <source>
        <dbReference type="PROSITE-ProRule" id="PRU00042"/>
    </source>
</evidence>
<keyword evidence="1" id="KW-0863">Zinc-finger</keyword>
<dbReference type="SMART" id="SM00355">
    <property type="entry name" value="ZnF_C2H2"/>
    <property type="match status" value="2"/>
</dbReference>
<feature type="region of interest" description="Disordered" evidence="3">
    <location>
        <begin position="1110"/>
        <end position="1153"/>
    </location>
</feature>
<name>A0ABP1RKU5_9HEXA</name>
<dbReference type="Proteomes" id="UP001642540">
    <property type="component" value="Unassembled WGS sequence"/>
</dbReference>
<gene>
    <name evidence="5" type="ORF">ODALV1_LOCUS23373</name>
</gene>
<sequence>MEVMEGRNQSLEEKVGVLVTRVDNTERMCHQLVDRYAILNGKYRNLKKKNVNLRRRVQQYVKDKFREILGDDAVYCSDERKKVSKDSTSALRKRSRPTVLNANNQKSQSSIEHCMPALIPAIGVDETATSPNLTNLQIFNETPEHLHYGNKNRSSVSGMVLDTTSYKNTTEQLRSEDRIETDRVFENLHNSGNLSDKSPSGREECAAAKTFVAVDMTHITAAKEIMTATTVPFKTVKEETDGTQVLLKPSSSTATYSTLSAPTIRKDTSLPPEKNVAVTPPLTTTPDNVTTYVPDATVIPMVIDLTITDPSATPLTFTQELPIPTFGSPVVTQISTKLSTSTCTADTLPPESKDTDIVSLEINMIAATNNSYYVPVGSLTETDSLTGAPSVTVPLESLSINSNPSLSVPLCDFMIPANAVNTTTTDVDAVDLKNAMYNASNPPDISLLLNSRLELNSPSGNALQLEESMYREASSENSDSHSATSTYDIVGAKCSPSASRNDIAVNGRPPVSANRQLPSVTRGSKPIQPNVCFPHRDRSSAPFEQSLSNRTVQQSEPHSYRSISSISNSLPPTEPCTTVNELEDYDANLNEIVNESSSVEDAVTGNSSRVSGKVVATASQSKTVNSTVSSMGEYGRSNIAAMSLQDQDAVAYVEVNSNAQFHSADMNKTPGNETNPKCISVGVGGLSPSDMNVYSCHQVGNETSCSIVIGRKPPSSKPSLTIFPAAAITIDESPSYDQRDPIASNILDVPGKDVRKISGEPLPPLLMRIDDGDRSEVREQEDESPENESPKDQVDYELMMPLLIVSELQTSPSSEKTSVQDQISSEEGEGQLQQLHLIFDTGESSFNGEPHGSVTANGQKRSNVHLNHYTVDSGVPFIDDGSDRKRKRKKQSSPSTSVLTNAEPQVSSISSAVVRKEDGVNGRYSASYYKGSKWRKIRIGHNGRISKLAADSSNSFDSDNSHPTKRARSLPDESVGRRVAVHRGSQSTVSEFDHDQVGDNISHSPGVYDDFEELELEQRGGAIMEPDERENFQSFEGRSNLNQSAMTELVPVYEDESSATEEFRGDGEPSKLKGGSGGDAADRKSGGRETATCPACGKCLQQRSLQRHRINSCPALRTPKKKQPRLDVSGKSSKLKGGSGGDAADRKSGGRETATCPACGKCLQQRSLQRHRINSCPALRTPKKKQARLDVSKVVCKYEDCAYIPSNNAEYREHLVVHPRDVGFACKHRDCGKVFMEQLNFEDHTKTHQINVPYDATEVSYKKSKRLQPVVRIQRLPYTYQKQTL</sequence>
<evidence type="ECO:0000259" key="4">
    <source>
        <dbReference type="PROSITE" id="PS50157"/>
    </source>
</evidence>
<keyword evidence="1" id="KW-0479">Metal-binding</keyword>
<dbReference type="InterPro" id="IPR013087">
    <property type="entry name" value="Znf_C2H2_type"/>
</dbReference>
<feature type="region of interest" description="Disordered" evidence="3">
    <location>
        <begin position="949"/>
        <end position="1007"/>
    </location>
</feature>
<evidence type="ECO:0000256" key="2">
    <source>
        <dbReference type="SAM" id="Coils"/>
    </source>
</evidence>
<feature type="region of interest" description="Disordered" evidence="3">
    <location>
        <begin position="872"/>
        <end position="907"/>
    </location>
</feature>
<feature type="region of interest" description="Disordered" evidence="3">
    <location>
        <begin position="809"/>
        <end position="829"/>
    </location>
</feature>
<keyword evidence="2" id="KW-0175">Coiled coil</keyword>
<feature type="compositionally biased region" description="Polar residues" evidence="3">
    <location>
        <begin position="809"/>
        <end position="823"/>
    </location>
</feature>
<accession>A0ABP1RKU5</accession>
<proteinExistence type="predicted"/>
<feature type="compositionally biased region" description="Low complexity" evidence="3">
    <location>
        <begin position="555"/>
        <end position="569"/>
    </location>
</feature>
<organism evidence="5 6">
    <name type="scientific">Orchesella dallaii</name>
    <dbReference type="NCBI Taxonomy" id="48710"/>
    <lineage>
        <taxon>Eukaryota</taxon>
        <taxon>Metazoa</taxon>
        <taxon>Ecdysozoa</taxon>
        <taxon>Arthropoda</taxon>
        <taxon>Hexapoda</taxon>
        <taxon>Collembola</taxon>
        <taxon>Entomobryomorpha</taxon>
        <taxon>Entomobryoidea</taxon>
        <taxon>Orchesellidae</taxon>
        <taxon>Orchesellinae</taxon>
        <taxon>Orchesella</taxon>
    </lineage>
</organism>
<reference evidence="5 6" key="1">
    <citation type="submission" date="2024-08" db="EMBL/GenBank/DDBJ databases">
        <authorList>
            <person name="Cucini C."/>
            <person name="Frati F."/>
        </authorList>
    </citation>
    <scope>NUCLEOTIDE SEQUENCE [LARGE SCALE GENOMIC DNA]</scope>
</reference>
<feature type="region of interest" description="Disordered" evidence="3">
    <location>
        <begin position="753"/>
        <end position="794"/>
    </location>
</feature>
<feature type="compositionally biased region" description="Basic and acidic residues" evidence="3">
    <location>
        <begin position="768"/>
        <end position="778"/>
    </location>
</feature>
<feature type="compositionally biased region" description="Polar residues" evidence="3">
    <location>
        <begin position="513"/>
        <end position="522"/>
    </location>
</feature>
<dbReference type="EMBL" id="CAXLJM020000078">
    <property type="protein sequence ID" value="CAL8129664.1"/>
    <property type="molecule type" value="Genomic_DNA"/>
</dbReference>
<evidence type="ECO:0000256" key="3">
    <source>
        <dbReference type="SAM" id="MobiDB-lite"/>
    </source>
</evidence>
<keyword evidence="6" id="KW-1185">Reference proteome</keyword>
<feature type="region of interest" description="Disordered" evidence="3">
    <location>
        <begin position="1053"/>
        <end position="1092"/>
    </location>
</feature>
<keyword evidence="1" id="KW-0862">Zinc</keyword>
<feature type="coiled-coil region" evidence="2">
    <location>
        <begin position="36"/>
        <end position="63"/>
    </location>
</feature>
<feature type="region of interest" description="Disordered" evidence="3">
    <location>
        <begin position="500"/>
        <end position="574"/>
    </location>
</feature>
<feature type="compositionally biased region" description="Basic and acidic residues" evidence="3">
    <location>
        <begin position="1061"/>
        <end position="1071"/>
    </location>
</feature>
<comment type="caution">
    <text evidence="5">The sequence shown here is derived from an EMBL/GenBank/DDBJ whole genome shotgun (WGS) entry which is preliminary data.</text>
</comment>
<dbReference type="SUPFAM" id="SSF57667">
    <property type="entry name" value="beta-beta-alpha zinc fingers"/>
    <property type="match status" value="1"/>
</dbReference>